<accession>A0A160F6S6</accession>
<reference evidence="1 2" key="1">
    <citation type="journal article" date="2006" name="Syst. Appl. Microbiol.">
        <title>Anoxybacillus amylolyticus sp. nov., a thermophilic amylase producing bacterium isolated from Mount Rittmann (Antarctica).</title>
        <authorList>
            <person name="Poli A."/>
            <person name="Esposito E."/>
            <person name="Lama L."/>
            <person name="Orlando P."/>
            <person name="Nicolaus G."/>
            <person name="de Appolonia F."/>
            <person name="Gambacorta A."/>
            <person name="Nicolaus B."/>
        </authorList>
    </citation>
    <scope>NUCLEOTIDE SEQUENCE [LARGE SCALE GENOMIC DNA]</scope>
    <source>
        <strain evidence="1 2">DSM 15939</strain>
    </source>
</reference>
<dbReference type="KEGG" id="aamy:GFC30_1676"/>
<organism evidence="1 2">
    <name type="scientific">Anoxybacteroides amylolyticum</name>
    <dbReference type="NCBI Taxonomy" id="294699"/>
    <lineage>
        <taxon>Bacteria</taxon>
        <taxon>Bacillati</taxon>
        <taxon>Bacillota</taxon>
        <taxon>Bacilli</taxon>
        <taxon>Bacillales</taxon>
        <taxon>Anoxybacillaceae</taxon>
        <taxon>Anoxybacteroides</taxon>
    </lineage>
</organism>
<keyword evidence="2" id="KW-1185">Reference proteome</keyword>
<dbReference type="PATRIC" id="fig|294699.3.peg.1709"/>
<name>A0A160F6S6_9BACL</name>
<gene>
    <name evidence="1" type="ORF">GFC30_1676</name>
</gene>
<proteinExistence type="predicted"/>
<evidence type="ECO:0000313" key="1">
    <source>
        <dbReference type="EMBL" id="ANB61951.1"/>
    </source>
</evidence>
<protein>
    <submittedName>
        <fullName evidence="1">Uncharacterized protein</fullName>
    </submittedName>
</protein>
<dbReference type="Proteomes" id="UP000076865">
    <property type="component" value="Chromosome"/>
</dbReference>
<dbReference type="EMBL" id="CP015438">
    <property type="protein sequence ID" value="ANB61951.1"/>
    <property type="molecule type" value="Genomic_DNA"/>
</dbReference>
<evidence type="ECO:0000313" key="2">
    <source>
        <dbReference type="Proteomes" id="UP000076865"/>
    </source>
</evidence>
<sequence>MYREKTYYTIFGKSCLLAELNQPTEALTQLKLAMEQGAWWNPETLLTEEMLSPIKDKE</sequence>
<dbReference type="AlphaFoldDB" id="A0A160F6S6"/>